<dbReference type="SUPFAM" id="SSF46565">
    <property type="entry name" value="Chaperone J-domain"/>
    <property type="match status" value="1"/>
</dbReference>
<protein>
    <recommendedName>
        <fullName evidence="3">J domain-containing protein</fullName>
    </recommendedName>
</protein>
<sequence length="66" mass="7787">MELVRDAHPDKNCYKGPKEWTQQLYMAYDWLSNNTLAKSSSMIERVPQVNLKEWQKPQSWSRDASA</sequence>
<evidence type="ECO:0000313" key="2">
    <source>
        <dbReference type="Proteomes" id="UP000799440"/>
    </source>
</evidence>
<organism evidence="1 2">
    <name type="scientific">Sporormia fimetaria CBS 119925</name>
    <dbReference type="NCBI Taxonomy" id="1340428"/>
    <lineage>
        <taxon>Eukaryota</taxon>
        <taxon>Fungi</taxon>
        <taxon>Dikarya</taxon>
        <taxon>Ascomycota</taxon>
        <taxon>Pezizomycotina</taxon>
        <taxon>Dothideomycetes</taxon>
        <taxon>Pleosporomycetidae</taxon>
        <taxon>Pleosporales</taxon>
        <taxon>Sporormiaceae</taxon>
        <taxon>Sporormia</taxon>
    </lineage>
</organism>
<keyword evidence="2" id="KW-1185">Reference proteome</keyword>
<evidence type="ECO:0000313" key="1">
    <source>
        <dbReference type="EMBL" id="KAF2743259.1"/>
    </source>
</evidence>
<proteinExistence type="predicted"/>
<evidence type="ECO:0008006" key="3">
    <source>
        <dbReference type="Google" id="ProtNLM"/>
    </source>
</evidence>
<dbReference type="AlphaFoldDB" id="A0A6A6UZU8"/>
<dbReference type="EMBL" id="MU006599">
    <property type="protein sequence ID" value="KAF2743259.1"/>
    <property type="molecule type" value="Genomic_DNA"/>
</dbReference>
<name>A0A6A6UZU8_9PLEO</name>
<dbReference type="Proteomes" id="UP000799440">
    <property type="component" value="Unassembled WGS sequence"/>
</dbReference>
<gene>
    <name evidence="1" type="ORF">M011DRAFT_471612</name>
</gene>
<reference evidence="1" key="1">
    <citation type="journal article" date="2020" name="Stud. Mycol.">
        <title>101 Dothideomycetes genomes: a test case for predicting lifestyles and emergence of pathogens.</title>
        <authorList>
            <person name="Haridas S."/>
            <person name="Albert R."/>
            <person name="Binder M."/>
            <person name="Bloem J."/>
            <person name="Labutti K."/>
            <person name="Salamov A."/>
            <person name="Andreopoulos B."/>
            <person name="Baker S."/>
            <person name="Barry K."/>
            <person name="Bills G."/>
            <person name="Bluhm B."/>
            <person name="Cannon C."/>
            <person name="Castanera R."/>
            <person name="Culley D."/>
            <person name="Daum C."/>
            <person name="Ezra D."/>
            <person name="Gonzalez J."/>
            <person name="Henrissat B."/>
            <person name="Kuo A."/>
            <person name="Liang C."/>
            <person name="Lipzen A."/>
            <person name="Lutzoni F."/>
            <person name="Magnuson J."/>
            <person name="Mondo S."/>
            <person name="Nolan M."/>
            <person name="Ohm R."/>
            <person name="Pangilinan J."/>
            <person name="Park H.-J."/>
            <person name="Ramirez L."/>
            <person name="Alfaro M."/>
            <person name="Sun H."/>
            <person name="Tritt A."/>
            <person name="Yoshinaga Y."/>
            <person name="Zwiers L.-H."/>
            <person name="Turgeon B."/>
            <person name="Goodwin S."/>
            <person name="Spatafora J."/>
            <person name="Crous P."/>
            <person name="Grigoriev I."/>
        </authorList>
    </citation>
    <scope>NUCLEOTIDE SEQUENCE</scope>
    <source>
        <strain evidence="1">CBS 119925</strain>
    </source>
</reference>
<dbReference type="InterPro" id="IPR036869">
    <property type="entry name" value="J_dom_sf"/>
</dbReference>
<accession>A0A6A6UZU8</accession>